<keyword evidence="2" id="KW-0732">Signal</keyword>
<accession>A0A1B6F872</accession>
<organism evidence="3">
    <name type="scientific">Cuerna arida</name>
    <dbReference type="NCBI Taxonomy" id="1464854"/>
    <lineage>
        <taxon>Eukaryota</taxon>
        <taxon>Metazoa</taxon>
        <taxon>Ecdysozoa</taxon>
        <taxon>Arthropoda</taxon>
        <taxon>Hexapoda</taxon>
        <taxon>Insecta</taxon>
        <taxon>Pterygota</taxon>
        <taxon>Neoptera</taxon>
        <taxon>Paraneoptera</taxon>
        <taxon>Hemiptera</taxon>
        <taxon>Auchenorrhyncha</taxon>
        <taxon>Membracoidea</taxon>
        <taxon>Cicadellidae</taxon>
        <taxon>Cicadellinae</taxon>
        <taxon>Proconiini</taxon>
        <taxon>Cuerna</taxon>
    </lineage>
</organism>
<reference evidence="3" key="1">
    <citation type="submission" date="2015-11" db="EMBL/GenBank/DDBJ databases">
        <title>De novo transcriptome assembly of four potential Pierce s Disease insect vectors from Arizona vineyards.</title>
        <authorList>
            <person name="Tassone E.E."/>
        </authorList>
    </citation>
    <scope>NUCLEOTIDE SEQUENCE</scope>
</reference>
<evidence type="ECO:0000313" key="3">
    <source>
        <dbReference type="EMBL" id="JAS46360.1"/>
    </source>
</evidence>
<feature type="chain" id="PRO_5008582774" evidence="2">
    <location>
        <begin position="21"/>
        <end position="201"/>
    </location>
</feature>
<evidence type="ECO:0000256" key="2">
    <source>
        <dbReference type="SAM" id="SignalP"/>
    </source>
</evidence>
<gene>
    <name evidence="3" type="ORF">g.7666</name>
</gene>
<keyword evidence="1" id="KW-1133">Transmembrane helix</keyword>
<keyword evidence="1" id="KW-0472">Membrane</keyword>
<feature type="transmembrane region" description="Helical" evidence="1">
    <location>
        <begin position="116"/>
        <end position="137"/>
    </location>
</feature>
<dbReference type="EMBL" id="GECZ01023409">
    <property type="protein sequence ID" value="JAS46360.1"/>
    <property type="molecule type" value="Transcribed_RNA"/>
</dbReference>
<dbReference type="AlphaFoldDB" id="A0A1B6F872"/>
<sequence length="201" mass="23092">MIVQFIIICLSACVVNRVASRDTKYDEFSDNQFNYKTRRPVSKPTKDVWDEENEIVCGLGKDELSRQGNENIPGQGNKNLVRDNSKAFSGGIQYNGINQDSDEEKNEEVEYWFFPWMVYFFITVTTVIAFMVLMRLVQWVKDTYPEMCPNLALLPCDIGICTRSTVVDEQDSNYLGNKGKLQLSLVNVNKHYYKLDGSDLP</sequence>
<keyword evidence="1" id="KW-0812">Transmembrane</keyword>
<evidence type="ECO:0000256" key="1">
    <source>
        <dbReference type="SAM" id="Phobius"/>
    </source>
</evidence>
<protein>
    <submittedName>
        <fullName evidence="3">Uncharacterized protein</fullName>
    </submittedName>
</protein>
<feature type="signal peptide" evidence="2">
    <location>
        <begin position="1"/>
        <end position="20"/>
    </location>
</feature>
<name>A0A1B6F872_9HEMI</name>
<proteinExistence type="predicted"/>